<evidence type="ECO:0000313" key="2">
    <source>
        <dbReference type="Proteomes" id="UP000252172"/>
    </source>
</evidence>
<dbReference type="Proteomes" id="UP000252172">
    <property type="component" value="Unassembled WGS sequence"/>
</dbReference>
<name>A0A368N5L8_9FLAO</name>
<proteinExistence type="predicted"/>
<dbReference type="EMBL" id="QPIE01000001">
    <property type="protein sequence ID" value="RCU44874.1"/>
    <property type="molecule type" value="Genomic_DNA"/>
</dbReference>
<accession>A0A368N5L8</accession>
<dbReference type="OrthoDB" id="1121927at2"/>
<comment type="caution">
    <text evidence="1">The sequence shown here is derived from an EMBL/GenBank/DDBJ whole genome shotgun (WGS) entry which is preliminary data.</text>
</comment>
<organism evidence="1 2">
    <name type="scientific">Chryseobacterium lacus</name>
    <dbReference type="NCBI Taxonomy" id="2058346"/>
    <lineage>
        <taxon>Bacteria</taxon>
        <taxon>Pseudomonadati</taxon>
        <taxon>Bacteroidota</taxon>
        <taxon>Flavobacteriia</taxon>
        <taxon>Flavobacteriales</taxon>
        <taxon>Weeksellaceae</taxon>
        <taxon>Chryseobacterium group</taxon>
        <taxon>Chryseobacterium</taxon>
    </lineage>
</organism>
<dbReference type="AlphaFoldDB" id="A0A368N5L8"/>
<keyword evidence="2" id="KW-1185">Reference proteome</keyword>
<evidence type="ECO:0000313" key="1">
    <source>
        <dbReference type="EMBL" id="RCU44874.1"/>
    </source>
</evidence>
<protein>
    <recommendedName>
        <fullName evidence="3">Lipoprotein</fullName>
    </recommendedName>
</protein>
<sequence>MNIKAILMVIVALAIMSCSGKKKRGIDFAEFKKEVTLTPEQEKNFDEITAKYKKQQEQNYEAAKAQGGQMDRVALGIKNEELRAQQSLEMGSVLKADQLVKFNEFVEKNSRKRPRYTNELLEKIRTEAQLTNEQFTMLNASNDAFEKAFNDAHDIYHGNTDLAREYWNKFDVQRKEAMKTSLYPEQYEKFLELVKDQQFKGRE</sequence>
<evidence type="ECO:0008006" key="3">
    <source>
        <dbReference type="Google" id="ProtNLM"/>
    </source>
</evidence>
<dbReference type="PROSITE" id="PS51257">
    <property type="entry name" value="PROKAR_LIPOPROTEIN"/>
    <property type="match status" value="1"/>
</dbReference>
<gene>
    <name evidence="1" type="ORF">DQ356_01270</name>
</gene>
<reference evidence="1 2" key="1">
    <citation type="submission" date="2018-07" db="EMBL/GenBank/DDBJ databases">
        <title>Chryseobacterium lacus sp. nov., isolated from lake water.</title>
        <authorList>
            <person name="Li C.-M."/>
        </authorList>
    </citation>
    <scope>NUCLEOTIDE SEQUENCE [LARGE SCALE GENOMIC DNA]</scope>
    <source>
        <strain evidence="1 2">YLOS41</strain>
    </source>
</reference>
<dbReference type="RefSeq" id="WP_114302646.1">
    <property type="nucleotide sequence ID" value="NZ_QPIE01000001.1"/>
</dbReference>